<dbReference type="SUPFAM" id="SSF51735">
    <property type="entry name" value="NAD(P)-binding Rossmann-fold domains"/>
    <property type="match status" value="1"/>
</dbReference>
<evidence type="ECO:0000313" key="2">
    <source>
        <dbReference type="EMBL" id="GAH44360.1"/>
    </source>
</evidence>
<evidence type="ECO:0000259" key="1">
    <source>
        <dbReference type="Pfam" id="PF00208"/>
    </source>
</evidence>
<dbReference type="Pfam" id="PF00208">
    <property type="entry name" value="ELFV_dehydrog"/>
    <property type="match status" value="1"/>
</dbReference>
<accession>X1GHP7</accession>
<dbReference type="AlphaFoldDB" id="X1GHP7"/>
<feature type="non-terminal residue" evidence="2">
    <location>
        <position position="1"/>
    </location>
</feature>
<dbReference type="InterPro" id="IPR006096">
    <property type="entry name" value="Glu/Leu/Phe/Val/Trp_DH_C"/>
</dbReference>
<dbReference type="EMBL" id="BARU01010032">
    <property type="protein sequence ID" value="GAH44360.1"/>
    <property type="molecule type" value="Genomic_DNA"/>
</dbReference>
<dbReference type="InterPro" id="IPR036291">
    <property type="entry name" value="NAD(P)-bd_dom_sf"/>
</dbReference>
<dbReference type="GO" id="GO:0016491">
    <property type="term" value="F:oxidoreductase activity"/>
    <property type="evidence" value="ECO:0007669"/>
    <property type="project" value="InterPro"/>
</dbReference>
<feature type="domain" description="Glutamate/phenylalanine/leucine/valine/L-tryptophan dehydrogenase C-terminal" evidence="1">
    <location>
        <begin position="1"/>
        <end position="75"/>
    </location>
</feature>
<dbReference type="Gene3D" id="3.40.50.720">
    <property type="entry name" value="NAD(P)-binding Rossmann-like Domain"/>
    <property type="match status" value="1"/>
</dbReference>
<dbReference type="GO" id="GO:0006520">
    <property type="term" value="P:amino acid metabolic process"/>
    <property type="evidence" value="ECO:0007669"/>
    <property type="project" value="InterPro"/>
</dbReference>
<proteinExistence type="predicted"/>
<protein>
    <recommendedName>
        <fullName evidence="1">Glutamate/phenylalanine/leucine/valine/L-tryptophan dehydrogenase C-terminal domain-containing protein</fullName>
    </recommendedName>
</protein>
<organism evidence="2">
    <name type="scientific">marine sediment metagenome</name>
    <dbReference type="NCBI Taxonomy" id="412755"/>
    <lineage>
        <taxon>unclassified sequences</taxon>
        <taxon>metagenomes</taxon>
        <taxon>ecological metagenomes</taxon>
    </lineage>
</organism>
<sequence>ILCNAGGVIVSYFEWLQNKRSESWDLDEVDIKLHKKIVEAYRRVRDTAKKFNCDWRTAAYIVALTRLEKVYQERGIFP</sequence>
<reference evidence="2" key="1">
    <citation type="journal article" date="2014" name="Front. Microbiol.">
        <title>High frequency of phylogenetically diverse reductive dehalogenase-homologous genes in deep subseafloor sedimentary metagenomes.</title>
        <authorList>
            <person name="Kawai M."/>
            <person name="Futagami T."/>
            <person name="Toyoda A."/>
            <person name="Takaki Y."/>
            <person name="Nishi S."/>
            <person name="Hori S."/>
            <person name="Arai W."/>
            <person name="Tsubouchi T."/>
            <person name="Morono Y."/>
            <person name="Uchiyama I."/>
            <person name="Ito T."/>
            <person name="Fujiyama A."/>
            <person name="Inagaki F."/>
            <person name="Takami H."/>
        </authorList>
    </citation>
    <scope>NUCLEOTIDE SEQUENCE</scope>
    <source>
        <strain evidence="2">Expedition CK06-06</strain>
    </source>
</reference>
<gene>
    <name evidence="2" type="ORF">S03H2_19233</name>
</gene>
<comment type="caution">
    <text evidence="2">The sequence shown here is derived from an EMBL/GenBank/DDBJ whole genome shotgun (WGS) entry which is preliminary data.</text>
</comment>
<name>X1GHP7_9ZZZZ</name>